<organism evidence="9 10">
    <name type="scientific">Panacibacter microcysteis</name>
    <dbReference type="NCBI Taxonomy" id="2793269"/>
    <lineage>
        <taxon>Bacteria</taxon>
        <taxon>Pseudomonadati</taxon>
        <taxon>Bacteroidota</taxon>
        <taxon>Chitinophagia</taxon>
        <taxon>Chitinophagales</taxon>
        <taxon>Chitinophagaceae</taxon>
        <taxon>Panacibacter</taxon>
    </lineage>
</organism>
<dbReference type="SUPFAM" id="SSF103473">
    <property type="entry name" value="MFS general substrate transporter"/>
    <property type="match status" value="1"/>
</dbReference>
<evidence type="ECO:0000313" key="10">
    <source>
        <dbReference type="Proteomes" id="UP000628448"/>
    </source>
</evidence>
<evidence type="ECO:0000256" key="5">
    <source>
        <dbReference type="ARBA" id="ARBA00022989"/>
    </source>
</evidence>
<dbReference type="InterPro" id="IPR036259">
    <property type="entry name" value="MFS_trans_sf"/>
</dbReference>
<evidence type="ECO:0000256" key="3">
    <source>
        <dbReference type="ARBA" id="ARBA00022475"/>
    </source>
</evidence>
<keyword evidence="3" id="KW-1003">Cell membrane</keyword>
<keyword evidence="6 7" id="KW-0472">Membrane</keyword>
<feature type="transmembrane region" description="Helical" evidence="7">
    <location>
        <begin position="186"/>
        <end position="203"/>
    </location>
</feature>
<comment type="subcellular location">
    <subcellularLocation>
        <location evidence="1">Cell membrane</location>
        <topology evidence="1">Multi-pass membrane protein</topology>
    </subcellularLocation>
</comment>
<reference evidence="9" key="1">
    <citation type="submission" date="2020-11" db="EMBL/GenBank/DDBJ databases">
        <title>Bacterial whole genome sequence for Panacibacter sp. DH6.</title>
        <authorList>
            <person name="Le V."/>
            <person name="Ko S."/>
            <person name="Ahn C.-Y."/>
            <person name="Oh H.-M."/>
        </authorList>
    </citation>
    <scope>NUCLEOTIDE SEQUENCE</scope>
    <source>
        <strain evidence="9">DH6</strain>
    </source>
</reference>
<feature type="transmembrane region" description="Helical" evidence="7">
    <location>
        <begin position="382"/>
        <end position="405"/>
    </location>
</feature>
<proteinExistence type="predicted"/>
<sequence length="415" mass="45382">MANRQQQNSPLAAVRIPEYRSLMIGRMVFIMGLRMMGTLVGWWIYNLTNDPLAIGLVGLSEVIPAVSLALYAGHVIDKNEKRFMILRGVLLYALCAGVLLLLSTSFAAERLSNHWIAIGVYTVIFFTGVTRAFTGPVFNVLVAHIVPKEILQNAITWNQGVWLTASVVGHAMGGLLIAHIGITGTLSVICVLILIAFFVMLQLKPKPPLHEQGEKRTWESVKEGLRFVFKTKELLGAISLDLFAVLFGGAVAMVPVFARDILHVDAIGFGWLNAASDIGSICIVIILTISPIAKQHGKKLLFAVAGFGTCIIIFGLSEFFWLSFFVLMVSGMLDGVSVVIRGTIMQLKTPDHMRGRVMSVNSMFINSSNELGQFESGVMARLLGNVPSVVFGGCMTLLVVIITWVKAPSLRKMEY</sequence>
<dbReference type="Pfam" id="PF05977">
    <property type="entry name" value="MFS_3"/>
    <property type="match status" value="1"/>
</dbReference>
<evidence type="ECO:0000256" key="4">
    <source>
        <dbReference type="ARBA" id="ARBA00022692"/>
    </source>
</evidence>
<keyword evidence="5 7" id="KW-1133">Transmembrane helix</keyword>
<dbReference type="GO" id="GO:0005886">
    <property type="term" value="C:plasma membrane"/>
    <property type="evidence" value="ECO:0007669"/>
    <property type="project" value="UniProtKB-SubCell"/>
</dbReference>
<dbReference type="Proteomes" id="UP000628448">
    <property type="component" value="Unassembled WGS sequence"/>
</dbReference>
<evidence type="ECO:0000256" key="2">
    <source>
        <dbReference type="ARBA" id="ARBA00022448"/>
    </source>
</evidence>
<keyword evidence="4 7" id="KW-0812">Transmembrane</keyword>
<dbReference type="GO" id="GO:0022857">
    <property type="term" value="F:transmembrane transporter activity"/>
    <property type="evidence" value="ECO:0007669"/>
    <property type="project" value="InterPro"/>
</dbReference>
<dbReference type="PANTHER" id="PTHR23513">
    <property type="entry name" value="INTEGRAL MEMBRANE EFFLUX PROTEIN-RELATED"/>
    <property type="match status" value="1"/>
</dbReference>
<evidence type="ECO:0000256" key="1">
    <source>
        <dbReference type="ARBA" id="ARBA00004651"/>
    </source>
</evidence>
<accession>A0A931E8A4</accession>
<keyword evidence="2" id="KW-0813">Transport</keyword>
<name>A0A931E8A4_9BACT</name>
<protein>
    <submittedName>
        <fullName evidence="9">MFS transporter</fullName>
    </submittedName>
</protein>
<dbReference type="AlphaFoldDB" id="A0A931E8A4"/>
<feature type="transmembrane region" description="Helical" evidence="7">
    <location>
        <begin position="161"/>
        <end position="180"/>
    </location>
</feature>
<dbReference type="RefSeq" id="WP_196990933.1">
    <property type="nucleotide sequence ID" value="NZ_JADWYR010000001.1"/>
</dbReference>
<comment type="caution">
    <text evidence="9">The sequence shown here is derived from an EMBL/GenBank/DDBJ whole genome shotgun (WGS) entry which is preliminary data.</text>
</comment>
<evidence type="ECO:0000256" key="6">
    <source>
        <dbReference type="ARBA" id="ARBA00023136"/>
    </source>
</evidence>
<dbReference type="CDD" id="cd06173">
    <property type="entry name" value="MFS_MefA_like"/>
    <property type="match status" value="1"/>
</dbReference>
<dbReference type="PROSITE" id="PS50850">
    <property type="entry name" value="MFS"/>
    <property type="match status" value="1"/>
</dbReference>
<feature type="transmembrane region" description="Helical" evidence="7">
    <location>
        <begin position="84"/>
        <end position="108"/>
    </location>
</feature>
<feature type="domain" description="Major facilitator superfamily (MFS) profile" evidence="8">
    <location>
        <begin position="18"/>
        <end position="411"/>
    </location>
</feature>
<gene>
    <name evidence="9" type="ORF">I5907_11920</name>
</gene>
<evidence type="ECO:0000313" key="9">
    <source>
        <dbReference type="EMBL" id="MBG9376943.1"/>
    </source>
</evidence>
<keyword evidence="10" id="KW-1185">Reference proteome</keyword>
<feature type="transmembrane region" description="Helical" evidence="7">
    <location>
        <begin position="114"/>
        <end position="141"/>
    </location>
</feature>
<feature type="transmembrane region" description="Helical" evidence="7">
    <location>
        <begin position="300"/>
        <end position="316"/>
    </location>
</feature>
<dbReference type="EMBL" id="JADWYR010000001">
    <property type="protein sequence ID" value="MBG9376943.1"/>
    <property type="molecule type" value="Genomic_DNA"/>
</dbReference>
<evidence type="ECO:0000259" key="8">
    <source>
        <dbReference type="PROSITE" id="PS50850"/>
    </source>
</evidence>
<feature type="transmembrane region" description="Helical" evidence="7">
    <location>
        <begin position="234"/>
        <end position="258"/>
    </location>
</feature>
<feature type="transmembrane region" description="Helical" evidence="7">
    <location>
        <begin position="270"/>
        <end position="293"/>
    </location>
</feature>
<dbReference type="InterPro" id="IPR010290">
    <property type="entry name" value="TM_effector"/>
</dbReference>
<dbReference type="PANTHER" id="PTHR23513:SF9">
    <property type="entry name" value="ENTEROBACTIN EXPORTER ENTS"/>
    <property type="match status" value="1"/>
</dbReference>
<feature type="transmembrane region" description="Helical" evidence="7">
    <location>
        <begin position="51"/>
        <end position="72"/>
    </location>
</feature>
<evidence type="ECO:0000256" key="7">
    <source>
        <dbReference type="SAM" id="Phobius"/>
    </source>
</evidence>
<dbReference type="Gene3D" id="1.20.1250.20">
    <property type="entry name" value="MFS general substrate transporter like domains"/>
    <property type="match status" value="1"/>
</dbReference>
<dbReference type="InterPro" id="IPR020846">
    <property type="entry name" value="MFS_dom"/>
</dbReference>
<feature type="transmembrane region" description="Helical" evidence="7">
    <location>
        <begin position="21"/>
        <end position="45"/>
    </location>
</feature>